<feature type="transmembrane region" description="Helical" evidence="2">
    <location>
        <begin position="6"/>
        <end position="39"/>
    </location>
</feature>
<gene>
    <name evidence="3" type="ORF">RHGRI_033205</name>
</gene>
<dbReference type="EMBL" id="JACTNZ010000012">
    <property type="protein sequence ID" value="KAG5520547.1"/>
    <property type="molecule type" value="Genomic_DNA"/>
</dbReference>
<name>A0AAV6HZ54_9ERIC</name>
<keyword evidence="2" id="KW-1133">Transmembrane helix</keyword>
<reference evidence="3" key="1">
    <citation type="submission" date="2020-08" db="EMBL/GenBank/DDBJ databases">
        <title>Plant Genome Project.</title>
        <authorList>
            <person name="Zhang R.-G."/>
        </authorList>
    </citation>
    <scope>NUCLEOTIDE SEQUENCE</scope>
    <source>
        <strain evidence="3">WSP0</strain>
        <tissue evidence="3">Leaf</tissue>
    </source>
</reference>
<comment type="caution">
    <text evidence="3">The sequence shown here is derived from an EMBL/GenBank/DDBJ whole genome shotgun (WGS) entry which is preliminary data.</text>
</comment>
<sequence length="140" mass="16570">MEIWSGLMYVVLAMVSVIGAIRQAIVEGVYIAALMLYAVVQLKKRKEELLDEIKELKTESKELKLETKEFSRATLDHKCDIWRLVWNASNHIALLLFKSWQIWALWQAEMCSVWRKSNRHIFFFNVEWREDVDFFGKSVS</sequence>
<evidence type="ECO:0000313" key="4">
    <source>
        <dbReference type="Proteomes" id="UP000823749"/>
    </source>
</evidence>
<evidence type="ECO:0000256" key="2">
    <source>
        <dbReference type="SAM" id="Phobius"/>
    </source>
</evidence>
<feature type="coiled-coil region" evidence="1">
    <location>
        <begin position="39"/>
        <end position="73"/>
    </location>
</feature>
<evidence type="ECO:0000256" key="1">
    <source>
        <dbReference type="SAM" id="Coils"/>
    </source>
</evidence>
<organism evidence="3 4">
    <name type="scientific">Rhododendron griersonianum</name>
    <dbReference type="NCBI Taxonomy" id="479676"/>
    <lineage>
        <taxon>Eukaryota</taxon>
        <taxon>Viridiplantae</taxon>
        <taxon>Streptophyta</taxon>
        <taxon>Embryophyta</taxon>
        <taxon>Tracheophyta</taxon>
        <taxon>Spermatophyta</taxon>
        <taxon>Magnoliopsida</taxon>
        <taxon>eudicotyledons</taxon>
        <taxon>Gunneridae</taxon>
        <taxon>Pentapetalae</taxon>
        <taxon>asterids</taxon>
        <taxon>Ericales</taxon>
        <taxon>Ericaceae</taxon>
        <taxon>Ericoideae</taxon>
        <taxon>Rhodoreae</taxon>
        <taxon>Rhododendron</taxon>
    </lineage>
</organism>
<dbReference type="Proteomes" id="UP000823749">
    <property type="component" value="Chromosome 12"/>
</dbReference>
<evidence type="ECO:0000313" key="3">
    <source>
        <dbReference type="EMBL" id="KAG5520547.1"/>
    </source>
</evidence>
<keyword evidence="2" id="KW-0472">Membrane</keyword>
<dbReference type="AlphaFoldDB" id="A0AAV6HZ54"/>
<proteinExistence type="predicted"/>
<protein>
    <submittedName>
        <fullName evidence="3">Uncharacterized protein</fullName>
    </submittedName>
</protein>
<accession>A0AAV6HZ54</accession>
<keyword evidence="2" id="KW-0812">Transmembrane</keyword>
<keyword evidence="1" id="KW-0175">Coiled coil</keyword>
<keyword evidence="4" id="KW-1185">Reference proteome</keyword>